<protein>
    <submittedName>
        <fullName evidence="2">Uncharacterized protein</fullName>
    </submittedName>
</protein>
<evidence type="ECO:0000313" key="2">
    <source>
        <dbReference type="EMBL" id="KZS99592.1"/>
    </source>
</evidence>
<evidence type="ECO:0000313" key="3">
    <source>
        <dbReference type="Proteomes" id="UP000076871"/>
    </source>
</evidence>
<feature type="region of interest" description="Disordered" evidence="1">
    <location>
        <begin position="24"/>
        <end position="43"/>
    </location>
</feature>
<name>A0A165ASU0_9APHY</name>
<reference evidence="2 3" key="1">
    <citation type="journal article" date="2016" name="Mol. Biol. Evol.">
        <title>Comparative Genomics of Early-Diverging Mushroom-Forming Fungi Provides Insights into the Origins of Lignocellulose Decay Capabilities.</title>
        <authorList>
            <person name="Nagy L.G."/>
            <person name="Riley R."/>
            <person name="Tritt A."/>
            <person name="Adam C."/>
            <person name="Daum C."/>
            <person name="Floudas D."/>
            <person name="Sun H."/>
            <person name="Yadav J.S."/>
            <person name="Pangilinan J."/>
            <person name="Larsson K.H."/>
            <person name="Matsuura K."/>
            <person name="Barry K."/>
            <person name="Labutti K."/>
            <person name="Kuo R."/>
            <person name="Ohm R.A."/>
            <person name="Bhattacharya S.S."/>
            <person name="Shirouzu T."/>
            <person name="Yoshinaga Y."/>
            <person name="Martin F.M."/>
            <person name="Grigoriev I.V."/>
            <person name="Hibbett D.S."/>
        </authorList>
    </citation>
    <scope>NUCLEOTIDE SEQUENCE [LARGE SCALE GENOMIC DNA]</scope>
    <source>
        <strain evidence="2 3">93-53</strain>
    </source>
</reference>
<proteinExistence type="predicted"/>
<dbReference type="RefSeq" id="XP_040757333.1">
    <property type="nucleotide sequence ID" value="XM_040913654.1"/>
</dbReference>
<gene>
    <name evidence="2" type="ORF">LAESUDRAFT_765373</name>
</gene>
<dbReference type="GeneID" id="63830682"/>
<dbReference type="InParanoid" id="A0A165ASU0"/>
<organism evidence="2 3">
    <name type="scientific">Laetiporus sulphureus 93-53</name>
    <dbReference type="NCBI Taxonomy" id="1314785"/>
    <lineage>
        <taxon>Eukaryota</taxon>
        <taxon>Fungi</taxon>
        <taxon>Dikarya</taxon>
        <taxon>Basidiomycota</taxon>
        <taxon>Agaricomycotina</taxon>
        <taxon>Agaricomycetes</taxon>
        <taxon>Polyporales</taxon>
        <taxon>Laetiporus</taxon>
    </lineage>
</organism>
<sequence>MRIVSATVTVVISAHALLRSPKPWTAGRRGAHEGMSSPSATRVSVNDGCNRSWPSLVARLVICSIHVVNISPASRYALVIHTSNEVDSIPDMIKKIVRRDGPSRHDTMKDRAASG</sequence>
<dbReference type="AlphaFoldDB" id="A0A165ASU0"/>
<keyword evidence="3" id="KW-1185">Reference proteome</keyword>
<evidence type="ECO:0000256" key="1">
    <source>
        <dbReference type="SAM" id="MobiDB-lite"/>
    </source>
</evidence>
<dbReference type="EMBL" id="KV427767">
    <property type="protein sequence ID" value="KZS99592.1"/>
    <property type="molecule type" value="Genomic_DNA"/>
</dbReference>
<dbReference type="Proteomes" id="UP000076871">
    <property type="component" value="Unassembled WGS sequence"/>
</dbReference>
<accession>A0A165ASU0</accession>